<feature type="region of interest" description="Disordered" evidence="1">
    <location>
        <begin position="87"/>
        <end position="128"/>
    </location>
</feature>
<name>A0A1H8AEZ8_9PROT</name>
<accession>A0A1H8AEZ8</accession>
<sequence length="199" mass="21897">MNTMDAAEKKRKTIIGLALVATLIAVVLVEDEEEMAVDTAQPVAPKPMKRAASGRADAQAVHNDYLDVGRLGQRKFDPQAGELFASTSWAPKRPPISPQEQAINAQKRAEAEARAKAKATPPAPTPPPLQFKYIGKAIEGNKIWVFLAQDDENFIARIGEKVDEKYRLDTVNDESVTLTYLPLNVKQTLSINDQQTGKF</sequence>
<evidence type="ECO:0000256" key="1">
    <source>
        <dbReference type="SAM" id="MobiDB-lite"/>
    </source>
</evidence>
<dbReference type="RefSeq" id="WP_245738767.1">
    <property type="nucleotide sequence ID" value="NZ_FOCP01000001.1"/>
</dbReference>
<dbReference type="Proteomes" id="UP000199459">
    <property type="component" value="Unassembled WGS sequence"/>
</dbReference>
<proteinExistence type="predicted"/>
<protein>
    <recommendedName>
        <fullName evidence="4">Prolin-rich transmembrane protein</fullName>
    </recommendedName>
</protein>
<dbReference type="STRING" id="917.SAMN05216326_11293"/>
<evidence type="ECO:0000313" key="3">
    <source>
        <dbReference type="Proteomes" id="UP000199459"/>
    </source>
</evidence>
<dbReference type="EMBL" id="FOCP01000001">
    <property type="protein sequence ID" value="SEM69310.1"/>
    <property type="molecule type" value="Genomic_DNA"/>
</dbReference>
<evidence type="ECO:0000313" key="2">
    <source>
        <dbReference type="EMBL" id="SEM69310.1"/>
    </source>
</evidence>
<gene>
    <name evidence="2" type="ORF">SAMN05216325_101112</name>
</gene>
<organism evidence="2 3">
    <name type="scientific">Nitrosomonas marina</name>
    <dbReference type="NCBI Taxonomy" id="917"/>
    <lineage>
        <taxon>Bacteria</taxon>
        <taxon>Pseudomonadati</taxon>
        <taxon>Pseudomonadota</taxon>
        <taxon>Betaproteobacteria</taxon>
        <taxon>Nitrosomonadales</taxon>
        <taxon>Nitrosomonadaceae</taxon>
        <taxon>Nitrosomonas</taxon>
    </lineage>
</organism>
<reference evidence="2 3" key="1">
    <citation type="submission" date="2016-10" db="EMBL/GenBank/DDBJ databases">
        <authorList>
            <person name="de Groot N.N."/>
        </authorList>
    </citation>
    <scope>NUCLEOTIDE SEQUENCE [LARGE SCALE GENOMIC DNA]</scope>
    <source>
        <strain evidence="2 3">Nm22</strain>
    </source>
</reference>
<dbReference type="AlphaFoldDB" id="A0A1H8AEZ8"/>
<evidence type="ECO:0008006" key="4">
    <source>
        <dbReference type="Google" id="ProtNLM"/>
    </source>
</evidence>